<protein>
    <recommendedName>
        <fullName evidence="2">DUF8040 domain-containing protein</fullName>
    </recommendedName>
</protein>
<comment type="caution">
    <text evidence="3">The sequence shown here is derived from an EMBL/GenBank/DDBJ whole genome shotgun (WGS) entry which is preliminary data.</text>
</comment>
<reference evidence="3" key="2">
    <citation type="journal article" date="2024" name="Plant">
        <title>Genomic evolution and insights into agronomic trait innovations of Sesamum species.</title>
        <authorList>
            <person name="Miao H."/>
            <person name="Wang L."/>
            <person name="Qu L."/>
            <person name="Liu H."/>
            <person name="Sun Y."/>
            <person name="Le M."/>
            <person name="Wang Q."/>
            <person name="Wei S."/>
            <person name="Zheng Y."/>
            <person name="Lin W."/>
            <person name="Duan Y."/>
            <person name="Cao H."/>
            <person name="Xiong S."/>
            <person name="Wang X."/>
            <person name="Wei L."/>
            <person name="Li C."/>
            <person name="Ma Q."/>
            <person name="Ju M."/>
            <person name="Zhao R."/>
            <person name="Li G."/>
            <person name="Mu C."/>
            <person name="Tian Q."/>
            <person name="Mei H."/>
            <person name="Zhang T."/>
            <person name="Gao T."/>
            <person name="Zhang H."/>
        </authorList>
    </citation>
    <scope>NUCLEOTIDE SEQUENCE</scope>
    <source>
        <strain evidence="3">KEN1</strain>
    </source>
</reference>
<evidence type="ECO:0000313" key="3">
    <source>
        <dbReference type="EMBL" id="KAL0446252.1"/>
    </source>
</evidence>
<dbReference type="AlphaFoldDB" id="A0AAW2X0Q2"/>
<feature type="transmembrane region" description="Helical" evidence="1">
    <location>
        <begin position="21"/>
        <end position="45"/>
    </location>
</feature>
<feature type="domain" description="DUF8040" evidence="2">
    <location>
        <begin position="78"/>
        <end position="163"/>
    </location>
</feature>
<evidence type="ECO:0000256" key="1">
    <source>
        <dbReference type="SAM" id="Phobius"/>
    </source>
</evidence>
<dbReference type="EMBL" id="JACGWN010000006">
    <property type="protein sequence ID" value="KAL0446252.1"/>
    <property type="molecule type" value="Genomic_DNA"/>
</dbReference>
<sequence length="185" mass="21498">MQVTLPYSFRQEIRMRSFHRILALIAVQKILVEIAAALAIFLHVIQYIELKRRSEQCVRRQRYKLNSRIPDQVRNLHRLVSFNDESCLQNLCMDCNALGCLCYMLEQLGGVKPTKNLIVPEQMGTLFSVVSHHKKNCVVKHDFLSSGRTVSKHFHAVLHAVCKMHTFLLVRSIPITEDCLDLRWK</sequence>
<keyword evidence="1" id="KW-0472">Membrane</keyword>
<evidence type="ECO:0000259" key="2">
    <source>
        <dbReference type="Pfam" id="PF26138"/>
    </source>
</evidence>
<dbReference type="Pfam" id="PF26138">
    <property type="entry name" value="DUF8040"/>
    <property type="match status" value="1"/>
</dbReference>
<reference evidence="3" key="1">
    <citation type="submission" date="2020-06" db="EMBL/GenBank/DDBJ databases">
        <authorList>
            <person name="Li T."/>
            <person name="Hu X."/>
            <person name="Zhang T."/>
            <person name="Song X."/>
            <person name="Zhang H."/>
            <person name="Dai N."/>
            <person name="Sheng W."/>
            <person name="Hou X."/>
            <person name="Wei L."/>
        </authorList>
    </citation>
    <scope>NUCLEOTIDE SEQUENCE</scope>
    <source>
        <strain evidence="3">KEN1</strain>
        <tissue evidence="3">Leaf</tissue>
    </source>
</reference>
<accession>A0AAW2X0Q2</accession>
<organism evidence="3">
    <name type="scientific">Sesamum latifolium</name>
    <dbReference type="NCBI Taxonomy" id="2727402"/>
    <lineage>
        <taxon>Eukaryota</taxon>
        <taxon>Viridiplantae</taxon>
        <taxon>Streptophyta</taxon>
        <taxon>Embryophyta</taxon>
        <taxon>Tracheophyta</taxon>
        <taxon>Spermatophyta</taxon>
        <taxon>Magnoliopsida</taxon>
        <taxon>eudicotyledons</taxon>
        <taxon>Gunneridae</taxon>
        <taxon>Pentapetalae</taxon>
        <taxon>asterids</taxon>
        <taxon>lamiids</taxon>
        <taxon>Lamiales</taxon>
        <taxon>Pedaliaceae</taxon>
        <taxon>Sesamum</taxon>
    </lineage>
</organism>
<dbReference type="InterPro" id="IPR058353">
    <property type="entry name" value="DUF8040"/>
</dbReference>
<name>A0AAW2X0Q2_9LAMI</name>
<gene>
    <name evidence="3" type="ORF">Slati_1753100</name>
</gene>
<keyword evidence="1" id="KW-1133">Transmembrane helix</keyword>
<proteinExistence type="predicted"/>
<keyword evidence="1" id="KW-0812">Transmembrane</keyword>